<evidence type="ECO:0000313" key="1">
    <source>
        <dbReference type="EMBL" id="MDC7785673.1"/>
    </source>
</evidence>
<dbReference type="RefSeq" id="WP_272776518.1">
    <property type="nucleotide sequence ID" value="NZ_JAQQLI010000009.1"/>
</dbReference>
<reference evidence="1" key="1">
    <citation type="journal article" date="2023" name="Microbiol Resour">
        <title>Genome Sequences of Rhodoplanes serenus and Two Thermotolerant Strains, Rhodoplanes tepidamans and 'Rhodoplanes cryptolactis,' Further Refine the Genus.</title>
        <authorList>
            <person name="Rayyan A.A."/>
            <person name="Kyndt J.A."/>
        </authorList>
    </citation>
    <scope>NUCLEOTIDE SEQUENCE</scope>
    <source>
        <strain evidence="1">DSM 9987</strain>
    </source>
</reference>
<comment type="caution">
    <text evidence="1">The sequence shown here is derived from an EMBL/GenBank/DDBJ whole genome shotgun (WGS) entry which is preliminary data.</text>
</comment>
<sequence>MLALVAGACQREARELHEREAITVKTSKIETPWEPTPFPPDLHG</sequence>
<dbReference type="EMBL" id="JAQQLI010000009">
    <property type="protein sequence ID" value="MDC7785673.1"/>
    <property type="molecule type" value="Genomic_DNA"/>
</dbReference>
<proteinExistence type="predicted"/>
<keyword evidence="2" id="KW-1185">Reference proteome</keyword>
<accession>A0ABT5J836</accession>
<evidence type="ECO:0000313" key="2">
    <source>
        <dbReference type="Proteomes" id="UP001165652"/>
    </source>
</evidence>
<name>A0ABT5J836_RHOTP</name>
<dbReference type="Proteomes" id="UP001165652">
    <property type="component" value="Unassembled WGS sequence"/>
</dbReference>
<protein>
    <submittedName>
        <fullName evidence="1">Uncharacterized protein</fullName>
    </submittedName>
</protein>
<organism evidence="1 2">
    <name type="scientific">Rhodoplanes tepidamans</name>
    <name type="common">Rhodoplanes cryptolactis</name>
    <dbReference type="NCBI Taxonomy" id="200616"/>
    <lineage>
        <taxon>Bacteria</taxon>
        <taxon>Pseudomonadati</taxon>
        <taxon>Pseudomonadota</taxon>
        <taxon>Alphaproteobacteria</taxon>
        <taxon>Hyphomicrobiales</taxon>
        <taxon>Nitrobacteraceae</taxon>
        <taxon>Rhodoplanes</taxon>
    </lineage>
</organism>
<reference evidence="1" key="2">
    <citation type="submission" date="2023-02" db="EMBL/GenBank/DDBJ databases">
        <authorList>
            <person name="Rayyan A."/>
            <person name="Meyer T."/>
            <person name="Kyndt J.A."/>
        </authorList>
    </citation>
    <scope>NUCLEOTIDE SEQUENCE</scope>
    <source>
        <strain evidence="1">DSM 9987</strain>
    </source>
</reference>
<gene>
    <name evidence="1" type="ORF">PQJ73_08265</name>
</gene>